<proteinExistence type="predicted"/>
<accession>A0A0D2CCP4</accession>
<dbReference type="HOGENOM" id="CLU_2183634_0_0_1"/>
<name>A0A0D2CCP4_9EURO</name>
<dbReference type="EMBL" id="KN846963">
    <property type="protein sequence ID" value="KIW62841.1"/>
    <property type="molecule type" value="Genomic_DNA"/>
</dbReference>
<organism evidence="1 2">
    <name type="scientific">Phialophora macrospora</name>
    <dbReference type="NCBI Taxonomy" id="1851006"/>
    <lineage>
        <taxon>Eukaryota</taxon>
        <taxon>Fungi</taxon>
        <taxon>Dikarya</taxon>
        <taxon>Ascomycota</taxon>
        <taxon>Pezizomycotina</taxon>
        <taxon>Eurotiomycetes</taxon>
        <taxon>Chaetothyriomycetidae</taxon>
        <taxon>Chaetothyriales</taxon>
        <taxon>Herpotrichiellaceae</taxon>
        <taxon>Phialophora</taxon>
    </lineage>
</organism>
<evidence type="ECO:0000313" key="2">
    <source>
        <dbReference type="Proteomes" id="UP000054266"/>
    </source>
</evidence>
<evidence type="ECO:0000313" key="1">
    <source>
        <dbReference type="EMBL" id="KIW62841.1"/>
    </source>
</evidence>
<sequence length="109" mass="11892">MLFEDCKIRIRGSVDTIGISGLPLLATSKSILGPELSSYVFEGSHRVIGLLVQALSGRPASADIGVCKKAARQLHTLGVLHRDLVRYNILITGEGPKFVDREFIYPIKS</sequence>
<keyword evidence="2" id="KW-1185">Reference proteome</keyword>
<evidence type="ECO:0008006" key="3">
    <source>
        <dbReference type="Google" id="ProtNLM"/>
    </source>
</evidence>
<reference evidence="1 2" key="1">
    <citation type="submission" date="2015-01" db="EMBL/GenBank/DDBJ databases">
        <title>The Genome Sequence of Capronia semiimmersa CBS27337.</title>
        <authorList>
            <consortium name="The Broad Institute Genomics Platform"/>
            <person name="Cuomo C."/>
            <person name="de Hoog S."/>
            <person name="Gorbushina A."/>
            <person name="Stielow B."/>
            <person name="Teixiera M."/>
            <person name="Abouelleil A."/>
            <person name="Chapman S.B."/>
            <person name="Priest M."/>
            <person name="Young S.K."/>
            <person name="Wortman J."/>
            <person name="Nusbaum C."/>
            <person name="Birren B."/>
        </authorList>
    </citation>
    <scope>NUCLEOTIDE SEQUENCE [LARGE SCALE GENOMIC DNA]</scope>
    <source>
        <strain evidence="1 2">CBS 27337</strain>
    </source>
</reference>
<dbReference type="Proteomes" id="UP000054266">
    <property type="component" value="Unassembled WGS sequence"/>
</dbReference>
<gene>
    <name evidence="1" type="ORF">PV04_10971</name>
</gene>
<protein>
    <recommendedName>
        <fullName evidence="3">Protein kinase domain-containing protein</fullName>
    </recommendedName>
</protein>
<dbReference type="STRING" id="5601.A0A0D2CCP4"/>
<dbReference type="AlphaFoldDB" id="A0A0D2CCP4"/>
<dbReference type="InterPro" id="IPR011009">
    <property type="entry name" value="Kinase-like_dom_sf"/>
</dbReference>
<dbReference type="SUPFAM" id="SSF56112">
    <property type="entry name" value="Protein kinase-like (PK-like)"/>
    <property type="match status" value="1"/>
</dbReference>